<feature type="transmembrane region" description="Helical" evidence="9">
    <location>
        <begin position="189"/>
        <end position="211"/>
    </location>
</feature>
<dbReference type="AlphaFoldDB" id="C5WCP0"/>
<evidence type="ECO:0000256" key="3">
    <source>
        <dbReference type="ARBA" id="ARBA00022475"/>
    </source>
</evidence>
<dbReference type="PRINTS" id="PR01755">
    <property type="entry name" value="SECFTRNLCASE"/>
</dbReference>
<dbReference type="GO" id="GO:0043952">
    <property type="term" value="P:protein transport by the Sec complex"/>
    <property type="evidence" value="ECO:0007669"/>
    <property type="project" value="UniProtKB-UniRule"/>
</dbReference>
<feature type="domain" description="Protein export membrane protein SecD/SecF C-terminal" evidence="10">
    <location>
        <begin position="141"/>
        <end position="320"/>
    </location>
</feature>
<feature type="transmembrane region" description="Helical" evidence="9">
    <location>
        <begin position="269"/>
        <end position="287"/>
    </location>
</feature>
<keyword evidence="6 9" id="KW-1133">Transmembrane helix</keyword>
<evidence type="ECO:0000256" key="9">
    <source>
        <dbReference type="HAMAP-Rule" id="MF_01464"/>
    </source>
</evidence>
<evidence type="ECO:0000256" key="6">
    <source>
        <dbReference type="ARBA" id="ARBA00022989"/>
    </source>
</evidence>
<dbReference type="SUPFAM" id="SSF82866">
    <property type="entry name" value="Multidrug efflux transporter AcrB transmembrane domain"/>
    <property type="match status" value="1"/>
</dbReference>
<dbReference type="GO" id="GO:0005886">
    <property type="term" value="C:plasma membrane"/>
    <property type="evidence" value="ECO:0007669"/>
    <property type="project" value="UniProtKB-SubCell"/>
</dbReference>
<dbReference type="NCBIfam" id="TIGR00916">
    <property type="entry name" value="2A0604s01"/>
    <property type="match status" value="1"/>
</dbReference>
<dbReference type="InterPro" id="IPR005665">
    <property type="entry name" value="SecF_bac"/>
</dbReference>
<comment type="similarity">
    <text evidence="9">Belongs to the SecD/SecF family. SecF subfamily.</text>
</comment>
<dbReference type="PANTHER" id="PTHR30081:SF8">
    <property type="entry name" value="PROTEIN TRANSLOCASE SUBUNIT SECF"/>
    <property type="match status" value="1"/>
</dbReference>
<dbReference type="InterPro" id="IPR048634">
    <property type="entry name" value="SecD_SecF_C"/>
</dbReference>
<accession>C5WCP0</accession>
<dbReference type="GO" id="GO:0015450">
    <property type="term" value="F:protein-transporting ATPase activity"/>
    <property type="evidence" value="ECO:0007669"/>
    <property type="project" value="InterPro"/>
</dbReference>
<keyword evidence="2 9" id="KW-0813">Transport</keyword>
<feature type="transmembrane region" description="Helical" evidence="9">
    <location>
        <begin position="162"/>
        <end position="182"/>
    </location>
</feature>
<keyword evidence="5 9" id="KW-0653">Protein transport</keyword>
<feature type="transmembrane region" description="Helical" evidence="9">
    <location>
        <begin position="47"/>
        <end position="64"/>
    </location>
</feature>
<keyword evidence="7 9" id="KW-0811">Translocation</keyword>
<organism evidence="11 12">
    <name type="scientific">Candidatus Ishikawaella capsulata Mpkobe</name>
    <dbReference type="NCBI Taxonomy" id="476281"/>
    <lineage>
        <taxon>Bacteria</taxon>
        <taxon>Pseudomonadati</taxon>
        <taxon>Pseudomonadota</taxon>
        <taxon>Gammaproteobacteria</taxon>
        <taxon>Enterobacterales</taxon>
        <taxon>Enterobacteriaceae</taxon>
        <taxon>Candidatus Ishikawella</taxon>
    </lineage>
</organism>
<feature type="transmembrane region" description="Helical" evidence="9">
    <location>
        <begin position="293"/>
        <end position="321"/>
    </location>
</feature>
<evidence type="ECO:0000259" key="10">
    <source>
        <dbReference type="Pfam" id="PF02355"/>
    </source>
</evidence>
<protein>
    <recommendedName>
        <fullName evidence="9">Protein-export membrane protein SecF</fullName>
    </recommendedName>
</protein>
<dbReference type="HAMAP" id="MF_01464_B">
    <property type="entry name" value="SecF_B"/>
    <property type="match status" value="1"/>
</dbReference>
<dbReference type="Proteomes" id="UP000061704">
    <property type="component" value="Chromosome"/>
</dbReference>
<dbReference type="EMBL" id="AP010872">
    <property type="protein sequence ID" value="BAH83096.1"/>
    <property type="molecule type" value="Genomic_DNA"/>
</dbReference>
<comment type="subcellular location">
    <subcellularLocation>
        <location evidence="1 9">Cell membrane</location>
        <topology evidence="1 9">Multi-pass membrane protein</topology>
    </subcellularLocation>
</comment>
<reference evidence="11 12" key="1">
    <citation type="journal article" date="2011" name="Genome Biol. Evol.">
        <title>Reductive evolution of bacterial genome in insect gut environment.</title>
        <authorList>
            <person name="Nikoh N."/>
            <person name="Hosokawa T."/>
            <person name="Ohshima K."/>
            <person name="Hattori M."/>
            <person name="Fukatsu T."/>
        </authorList>
    </citation>
    <scope>NUCLEOTIDE SEQUENCE [LARGE SCALE GENOMIC DNA]</scope>
    <source>
        <strain evidence="11 12">Mpkobe</strain>
    </source>
</reference>
<dbReference type="Pfam" id="PF07549">
    <property type="entry name" value="Sec_GG"/>
    <property type="match status" value="1"/>
</dbReference>
<evidence type="ECO:0000313" key="11">
    <source>
        <dbReference type="EMBL" id="BAH83096.1"/>
    </source>
</evidence>
<dbReference type="GO" id="GO:0006605">
    <property type="term" value="P:protein targeting"/>
    <property type="evidence" value="ECO:0007669"/>
    <property type="project" value="UniProtKB-UniRule"/>
</dbReference>
<dbReference type="HOGENOM" id="CLU_050012_1_0_6"/>
<evidence type="ECO:0000256" key="2">
    <source>
        <dbReference type="ARBA" id="ARBA00022448"/>
    </source>
</evidence>
<dbReference type="GO" id="GO:0065002">
    <property type="term" value="P:intracellular protein transmembrane transport"/>
    <property type="evidence" value="ECO:0007669"/>
    <property type="project" value="UniProtKB-UniRule"/>
</dbReference>
<evidence type="ECO:0000256" key="8">
    <source>
        <dbReference type="ARBA" id="ARBA00023136"/>
    </source>
</evidence>
<evidence type="ECO:0000313" key="12">
    <source>
        <dbReference type="Proteomes" id="UP000061704"/>
    </source>
</evidence>
<dbReference type="InterPro" id="IPR022646">
    <property type="entry name" value="SecD/SecF_CS"/>
</dbReference>
<dbReference type="KEGG" id="icp:ICMP_237"/>
<name>C5WCP0_9ENTR</name>
<keyword evidence="8 9" id="KW-0472">Membrane</keyword>
<dbReference type="InterPro" id="IPR055344">
    <property type="entry name" value="SecD_SecF_C_bact"/>
</dbReference>
<dbReference type="PANTHER" id="PTHR30081">
    <property type="entry name" value="PROTEIN-EXPORT MEMBRANE PROTEIN SEC"/>
    <property type="match status" value="1"/>
</dbReference>
<keyword evidence="12" id="KW-1185">Reference proteome</keyword>
<keyword evidence="3 9" id="KW-1003">Cell membrane</keyword>
<dbReference type="InterPro" id="IPR022813">
    <property type="entry name" value="SecD/SecF_arch_bac"/>
</dbReference>
<evidence type="ECO:0000256" key="1">
    <source>
        <dbReference type="ARBA" id="ARBA00004651"/>
    </source>
</evidence>
<feature type="transmembrane region" description="Helical" evidence="9">
    <location>
        <begin position="217"/>
        <end position="237"/>
    </location>
</feature>
<evidence type="ECO:0000256" key="5">
    <source>
        <dbReference type="ARBA" id="ARBA00022927"/>
    </source>
</evidence>
<evidence type="ECO:0000256" key="4">
    <source>
        <dbReference type="ARBA" id="ARBA00022692"/>
    </source>
</evidence>
<dbReference type="NCBIfam" id="TIGR00966">
    <property type="entry name" value="transloc_SecF"/>
    <property type="match status" value="1"/>
</dbReference>
<evidence type="ECO:0000256" key="7">
    <source>
        <dbReference type="ARBA" id="ARBA00023010"/>
    </source>
</evidence>
<dbReference type="Gene3D" id="1.20.1640.10">
    <property type="entry name" value="Multidrug efflux transporter AcrB transmembrane domain"/>
    <property type="match status" value="1"/>
</dbReference>
<proteinExistence type="inferred from homology"/>
<dbReference type="STRING" id="476281.ICMP_237"/>
<sequence length="343" mass="38844">MLLLMQFMGEKRLVKFQYKGIQVVLPDKRKKYPHCFVAYDFMRWNKISLILSILLLIFSIISIYKKGFNLSMDFTGGTVIEIQLEKPVDLSLLRKVFINSEFTTYKLKKIGYLDIILNLSNHNNYSEEEIGNKILSIINKVTSQRTYIKRIELIGPSIGPDISQSGIAALLIALFCILIYVGIRFEWHLAMGVVLSLIHDIIITLGIVSYFHLEIDLTIIASLMSIIGYSLNDSIVVSDRIRENFRRICCTTPYEIINISLTQVSERTLITSFTNLVVILILLVLGGELLQGFALIMLIGISIGTLSSICVASSIALILGLKHECSVVNKTKKQDNDYPFIYF</sequence>
<keyword evidence="4 9" id="KW-0812">Transmembrane</keyword>
<dbReference type="Pfam" id="PF02355">
    <property type="entry name" value="SecD_SecF_C"/>
    <property type="match status" value="1"/>
</dbReference>
<gene>
    <name evidence="9 11" type="primary">secF</name>
    <name evidence="11" type="ORF">ICMP_237</name>
</gene>
<comment type="subunit">
    <text evidence="9">Forms a complex with SecD. Part of the essential Sec protein translocation apparatus which comprises SecA, SecYEG and auxiliary proteins SecDF-YajC and YidC.</text>
</comment>
<dbReference type="InterPro" id="IPR022645">
    <property type="entry name" value="SecD/SecF_bac"/>
</dbReference>
<comment type="function">
    <text evidence="9">Part of the Sec protein translocase complex. Interacts with the SecYEG preprotein conducting channel. SecDF uses the proton motive force (PMF) to complete protein translocation after the ATP-dependent function of SecA.</text>
</comment>